<reference evidence="1 2" key="1">
    <citation type="journal article" date="2018" name="Genome Biol. Evol.">
        <title>Multiple Roots of Fruiting Body Formation in Amoebozoa.</title>
        <authorList>
            <person name="Hillmann F."/>
            <person name="Forbes G."/>
            <person name="Novohradska S."/>
            <person name="Ferling I."/>
            <person name="Riege K."/>
            <person name="Groth M."/>
            <person name="Westermann M."/>
            <person name="Marz M."/>
            <person name="Spaller T."/>
            <person name="Winckler T."/>
            <person name="Schaap P."/>
            <person name="Glockner G."/>
        </authorList>
    </citation>
    <scope>NUCLEOTIDE SEQUENCE [LARGE SCALE GENOMIC DNA]</scope>
    <source>
        <strain evidence="1 2">Jena</strain>
    </source>
</reference>
<comment type="caution">
    <text evidence="1">The sequence shown here is derived from an EMBL/GenBank/DDBJ whole genome shotgun (WGS) entry which is preliminary data.</text>
</comment>
<organism evidence="1 2">
    <name type="scientific">Planoprotostelium fungivorum</name>
    <dbReference type="NCBI Taxonomy" id="1890364"/>
    <lineage>
        <taxon>Eukaryota</taxon>
        <taxon>Amoebozoa</taxon>
        <taxon>Evosea</taxon>
        <taxon>Variosea</taxon>
        <taxon>Cavosteliida</taxon>
        <taxon>Cavosteliaceae</taxon>
        <taxon>Planoprotostelium</taxon>
    </lineage>
</organism>
<evidence type="ECO:0000313" key="1">
    <source>
        <dbReference type="EMBL" id="PRP76352.1"/>
    </source>
</evidence>
<dbReference type="InParanoid" id="A0A2P6MXA4"/>
<evidence type="ECO:0000313" key="2">
    <source>
        <dbReference type="Proteomes" id="UP000241769"/>
    </source>
</evidence>
<proteinExistence type="predicted"/>
<dbReference type="AlphaFoldDB" id="A0A2P6MXA4"/>
<protein>
    <submittedName>
        <fullName evidence="1">Uncharacterized protein</fullName>
    </submittedName>
</protein>
<dbReference type="Proteomes" id="UP000241769">
    <property type="component" value="Unassembled WGS sequence"/>
</dbReference>
<dbReference type="EMBL" id="MDYQ01000334">
    <property type="protein sequence ID" value="PRP76352.1"/>
    <property type="molecule type" value="Genomic_DNA"/>
</dbReference>
<keyword evidence="2" id="KW-1185">Reference proteome</keyword>
<sequence>MPYFVYFEANNRAYVKFGDSTSYRTLEQREAAYRVHNPVVNFIPLPHHANVAFQNGDVRWGIAAGREIARKRGITACRGTKEWYECSPDFLRRLRGKVDEAVRTMDGHSFILAENLDALATKDTAETPERTAVLHHRNWSAGQKACLREEGLSTSNINKTFLDTAKDILKNN</sequence>
<gene>
    <name evidence="1" type="ORF">PROFUN_15268</name>
</gene>
<accession>A0A2P6MXA4</accession>
<name>A0A2P6MXA4_9EUKA</name>